<proteinExistence type="inferred from homology"/>
<evidence type="ECO:0000313" key="8">
    <source>
        <dbReference type="EMBL" id="MBC8585515.1"/>
    </source>
</evidence>
<comment type="subunit">
    <text evidence="3 4">Part of the 30S ribosomal subunit. Forms a bridge to the 50S subunit in the 70S ribosome, contacting the 23S rRNA.</text>
</comment>
<dbReference type="GO" id="GO:0019843">
    <property type="term" value="F:rRNA binding"/>
    <property type="evidence" value="ECO:0007669"/>
    <property type="project" value="UniProtKB-UniRule"/>
</dbReference>
<dbReference type="NCBIfam" id="TIGR00952">
    <property type="entry name" value="S15_bact"/>
    <property type="match status" value="1"/>
</dbReference>
<dbReference type="RefSeq" id="WP_262395302.1">
    <property type="nucleotide sequence ID" value="NZ_JACRTD010000005.1"/>
</dbReference>
<dbReference type="Proteomes" id="UP000623678">
    <property type="component" value="Unassembled WGS sequence"/>
</dbReference>
<accession>A0A926ENC3</accession>
<dbReference type="SUPFAM" id="SSF47060">
    <property type="entry name" value="S15/NS1 RNA-binding domain"/>
    <property type="match status" value="1"/>
</dbReference>
<keyword evidence="4 6" id="KW-0699">rRNA-binding</keyword>
<comment type="caution">
    <text evidence="8">The sequence shown here is derived from an EMBL/GenBank/DDBJ whole genome shotgun (WGS) entry which is preliminary data.</text>
</comment>
<dbReference type="Pfam" id="PF00312">
    <property type="entry name" value="Ribosomal_S15"/>
    <property type="match status" value="1"/>
</dbReference>
<comment type="similarity">
    <text evidence="4 5">Belongs to the universal ribosomal protein uS15 family.</text>
</comment>
<comment type="function">
    <text evidence="4 6">One of the primary rRNA binding proteins, it binds directly to 16S rRNA where it helps nucleate assembly of the platform of the 30S subunit by binding and bridging several RNA helices of the 16S rRNA.</text>
</comment>
<dbReference type="SMART" id="SM01387">
    <property type="entry name" value="Ribosomal_S15"/>
    <property type="match status" value="1"/>
</dbReference>
<reference evidence="8" key="1">
    <citation type="submission" date="2020-08" db="EMBL/GenBank/DDBJ databases">
        <title>Genome public.</title>
        <authorList>
            <person name="Liu C."/>
            <person name="Sun Q."/>
        </authorList>
    </citation>
    <scope>NUCLEOTIDE SEQUENCE</scope>
    <source>
        <strain evidence="8">NSJ-64</strain>
    </source>
</reference>
<evidence type="ECO:0000256" key="1">
    <source>
        <dbReference type="ARBA" id="ARBA00022980"/>
    </source>
</evidence>
<dbReference type="AlphaFoldDB" id="A0A926ENC3"/>
<name>A0A926ENC3_9FIRM</name>
<dbReference type="Gene3D" id="6.10.250.3130">
    <property type="match status" value="1"/>
</dbReference>
<dbReference type="InterPro" id="IPR009068">
    <property type="entry name" value="uS15_NS1_RNA-bd_sf"/>
</dbReference>
<dbReference type="GO" id="GO:0022627">
    <property type="term" value="C:cytosolic small ribosomal subunit"/>
    <property type="evidence" value="ECO:0007669"/>
    <property type="project" value="TreeGrafter"/>
</dbReference>
<dbReference type="CDD" id="cd00353">
    <property type="entry name" value="Ribosomal_S15p_S13e"/>
    <property type="match status" value="1"/>
</dbReference>
<evidence type="ECO:0000313" key="9">
    <source>
        <dbReference type="Proteomes" id="UP000623678"/>
    </source>
</evidence>
<feature type="compositionally biased region" description="Basic and acidic residues" evidence="7">
    <location>
        <begin position="1"/>
        <end position="20"/>
    </location>
</feature>
<gene>
    <name evidence="4 8" type="primary">rpsO</name>
    <name evidence="8" type="ORF">H8705_07960</name>
</gene>
<keyword evidence="4 6" id="KW-0694">RNA-binding</keyword>
<dbReference type="GO" id="GO:0006412">
    <property type="term" value="P:translation"/>
    <property type="evidence" value="ECO:0007669"/>
    <property type="project" value="UniProtKB-UniRule"/>
</dbReference>
<dbReference type="FunFam" id="1.10.287.10:FF:000002">
    <property type="entry name" value="30S ribosomal protein S15"/>
    <property type="match status" value="1"/>
</dbReference>
<keyword evidence="9" id="KW-1185">Reference proteome</keyword>
<organism evidence="8 9">
    <name type="scientific">Youxingia wuxianensis</name>
    <dbReference type="NCBI Taxonomy" id="2763678"/>
    <lineage>
        <taxon>Bacteria</taxon>
        <taxon>Bacillati</taxon>
        <taxon>Bacillota</taxon>
        <taxon>Clostridia</taxon>
        <taxon>Eubacteriales</taxon>
        <taxon>Oscillospiraceae</taxon>
        <taxon>Youxingia</taxon>
    </lineage>
</organism>
<evidence type="ECO:0000256" key="5">
    <source>
        <dbReference type="RuleBase" id="RU003919"/>
    </source>
</evidence>
<sequence>MMRKEEKQEVILANKTHENDTGSPEVQIAILTKRINDLQEHFKVHKKDHHSRRGLLKMVGKRRNLLNYLAKKDVERYRALVAKLGLRK</sequence>
<dbReference type="PANTHER" id="PTHR23321">
    <property type="entry name" value="RIBOSOMAL PROTEIN S15, BACTERIAL AND ORGANELLAR"/>
    <property type="match status" value="1"/>
</dbReference>
<dbReference type="InterPro" id="IPR000589">
    <property type="entry name" value="Ribosomal_uS15"/>
</dbReference>
<keyword evidence="1 4" id="KW-0689">Ribosomal protein</keyword>
<feature type="region of interest" description="Disordered" evidence="7">
    <location>
        <begin position="1"/>
        <end position="24"/>
    </location>
</feature>
<dbReference type="PANTHER" id="PTHR23321:SF26">
    <property type="entry name" value="SMALL RIBOSOMAL SUBUNIT PROTEIN US15M"/>
    <property type="match status" value="1"/>
</dbReference>
<dbReference type="EMBL" id="JACRTD010000005">
    <property type="protein sequence ID" value="MBC8585515.1"/>
    <property type="molecule type" value="Genomic_DNA"/>
</dbReference>
<dbReference type="InterPro" id="IPR005290">
    <property type="entry name" value="Ribosomal_uS15_bac-type"/>
</dbReference>
<dbReference type="HAMAP" id="MF_01343_B">
    <property type="entry name" value="Ribosomal_uS15_B"/>
    <property type="match status" value="1"/>
</dbReference>
<comment type="function">
    <text evidence="4">Forms an intersubunit bridge (bridge B4) with the 23S rRNA of the 50S subunit in the ribosome.</text>
</comment>
<evidence type="ECO:0000256" key="6">
    <source>
        <dbReference type="RuleBase" id="RU004524"/>
    </source>
</evidence>
<evidence type="ECO:0000256" key="3">
    <source>
        <dbReference type="ARBA" id="ARBA00064542"/>
    </source>
</evidence>
<dbReference type="Gene3D" id="1.10.287.10">
    <property type="entry name" value="S15/NS1, RNA-binding"/>
    <property type="match status" value="1"/>
</dbReference>
<evidence type="ECO:0000256" key="7">
    <source>
        <dbReference type="SAM" id="MobiDB-lite"/>
    </source>
</evidence>
<dbReference type="GO" id="GO:0003735">
    <property type="term" value="F:structural constituent of ribosome"/>
    <property type="evidence" value="ECO:0007669"/>
    <property type="project" value="InterPro"/>
</dbReference>
<keyword evidence="2 4" id="KW-0687">Ribonucleoprotein</keyword>
<protein>
    <recommendedName>
        <fullName evidence="4">Small ribosomal subunit protein uS15</fullName>
    </recommendedName>
</protein>
<dbReference type="PROSITE" id="PS00362">
    <property type="entry name" value="RIBOSOMAL_S15"/>
    <property type="match status" value="1"/>
</dbReference>
<evidence type="ECO:0000256" key="2">
    <source>
        <dbReference type="ARBA" id="ARBA00023274"/>
    </source>
</evidence>
<evidence type="ECO:0000256" key="4">
    <source>
        <dbReference type="HAMAP-Rule" id="MF_01343"/>
    </source>
</evidence>